<keyword evidence="2" id="KW-1185">Reference proteome</keyword>
<dbReference type="AlphaFoldDB" id="A0A4Q1KCG1"/>
<proteinExistence type="predicted"/>
<organism evidence="1 2">
    <name type="scientific">Flavobacterium stagni</name>
    <dbReference type="NCBI Taxonomy" id="2506421"/>
    <lineage>
        <taxon>Bacteria</taxon>
        <taxon>Pseudomonadati</taxon>
        <taxon>Bacteroidota</taxon>
        <taxon>Flavobacteriia</taxon>
        <taxon>Flavobacteriales</taxon>
        <taxon>Flavobacteriaceae</taxon>
        <taxon>Flavobacterium</taxon>
    </lineage>
</organism>
<sequence>MLVLTVIGTYAGMNNYLFTTNSSHSKTTQKAMTTSESSWRWESPSGKNTFSLDLLTDGTTITGTHCGVFNNGEKIDCANDNDTNTVQLNEVSTNVFEGTIKSTYSETFIPVRLTFNSNAVNLTIISPSNEDYFIPNNITLLSN</sequence>
<comment type="caution">
    <text evidence="1">The sequence shown here is derived from an EMBL/GenBank/DDBJ whole genome shotgun (WGS) entry which is preliminary data.</text>
</comment>
<evidence type="ECO:0000313" key="2">
    <source>
        <dbReference type="Proteomes" id="UP000289857"/>
    </source>
</evidence>
<name>A0A4Q1KCG1_9FLAO</name>
<protein>
    <submittedName>
        <fullName evidence="1">Uncharacterized protein</fullName>
    </submittedName>
</protein>
<dbReference type="Proteomes" id="UP000289857">
    <property type="component" value="Unassembled WGS sequence"/>
</dbReference>
<evidence type="ECO:0000313" key="1">
    <source>
        <dbReference type="EMBL" id="RXR24612.1"/>
    </source>
</evidence>
<dbReference type="EMBL" id="SBKN01000001">
    <property type="protein sequence ID" value="RXR24612.1"/>
    <property type="molecule type" value="Genomic_DNA"/>
</dbReference>
<dbReference type="RefSeq" id="WP_164974878.1">
    <property type="nucleotide sequence ID" value="NZ_SBKN01000001.1"/>
</dbReference>
<gene>
    <name evidence="1" type="ORF">EQG61_03975</name>
</gene>
<reference evidence="2" key="1">
    <citation type="submission" date="2019-01" db="EMBL/GenBank/DDBJ databases">
        <title>Cytophagaceae bacterium strain CAR-16.</title>
        <authorList>
            <person name="Chen W.-M."/>
        </authorList>
    </citation>
    <scope>NUCLEOTIDE SEQUENCE [LARGE SCALE GENOMIC DNA]</scope>
    <source>
        <strain evidence="2">WWJ-16</strain>
    </source>
</reference>
<accession>A0A4Q1KCG1</accession>